<dbReference type="Proteomes" id="UP000183567">
    <property type="component" value="Unassembled WGS sequence"/>
</dbReference>
<dbReference type="EMBL" id="LVVM01001047">
    <property type="protein sequence ID" value="OJA19408.1"/>
    <property type="molecule type" value="Genomic_DNA"/>
</dbReference>
<protein>
    <submittedName>
        <fullName evidence="1">Uncharacterized protein</fullName>
    </submittedName>
</protein>
<dbReference type="OrthoDB" id="2535105at2759"/>
<evidence type="ECO:0000313" key="1">
    <source>
        <dbReference type="EMBL" id="OJA19408.1"/>
    </source>
</evidence>
<keyword evidence="2" id="KW-1185">Reference proteome</keyword>
<proteinExistence type="predicted"/>
<accession>A0A1J8R0T1</accession>
<name>A0A1J8R0T1_9AGAM</name>
<sequence length="32" mass="3795">MSWQYIPWDSLFGVTNVQAFVYFQTHRDTGIS</sequence>
<organism evidence="1 2">
    <name type="scientific">Rhizopogon vesiculosus</name>
    <dbReference type="NCBI Taxonomy" id="180088"/>
    <lineage>
        <taxon>Eukaryota</taxon>
        <taxon>Fungi</taxon>
        <taxon>Dikarya</taxon>
        <taxon>Basidiomycota</taxon>
        <taxon>Agaricomycotina</taxon>
        <taxon>Agaricomycetes</taxon>
        <taxon>Agaricomycetidae</taxon>
        <taxon>Boletales</taxon>
        <taxon>Suillineae</taxon>
        <taxon>Rhizopogonaceae</taxon>
        <taxon>Rhizopogon</taxon>
    </lineage>
</organism>
<dbReference type="AlphaFoldDB" id="A0A1J8R0T1"/>
<reference evidence="1 2" key="1">
    <citation type="submission" date="2016-03" db="EMBL/GenBank/DDBJ databases">
        <title>Comparative genomics of the ectomycorrhizal sister species Rhizopogon vinicolor and Rhizopogon vesiculosus (Basidiomycota: Boletales) reveals a divergence of the mating type B locus.</title>
        <authorList>
            <person name="Mujic A.B."/>
            <person name="Kuo A."/>
            <person name="Tritt A."/>
            <person name="Lipzen A."/>
            <person name="Chen C."/>
            <person name="Johnson J."/>
            <person name="Sharma A."/>
            <person name="Barry K."/>
            <person name="Grigoriev I.V."/>
            <person name="Spatafora J.W."/>
        </authorList>
    </citation>
    <scope>NUCLEOTIDE SEQUENCE [LARGE SCALE GENOMIC DNA]</scope>
    <source>
        <strain evidence="1 2">AM-OR11-056</strain>
    </source>
</reference>
<comment type="caution">
    <text evidence="1">The sequence shown here is derived from an EMBL/GenBank/DDBJ whole genome shotgun (WGS) entry which is preliminary data.</text>
</comment>
<feature type="non-terminal residue" evidence="1">
    <location>
        <position position="32"/>
    </location>
</feature>
<gene>
    <name evidence="1" type="ORF">AZE42_13224</name>
</gene>
<evidence type="ECO:0000313" key="2">
    <source>
        <dbReference type="Proteomes" id="UP000183567"/>
    </source>
</evidence>